<evidence type="ECO:0000256" key="8">
    <source>
        <dbReference type="ARBA" id="ARBA00023010"/>
    </source>
</evidence>
<evidence type="ECO:0000256" key="4">
    <source>
        <dbReference type="ARBA" id="ARBA00022475"/>
    </source>
</evidence>
<evidence type="ECO:0000256" key="10">
    <source>
        <dbReference type="SAM" id="MobiDB-lite"/>
    </source>
</evidence>
<dbReference type="Proteomes" id="UP000032360">
    <property type="component" value="Unassembled WGS sequence"/>
</dbReference>
<feature type="compositionally biased region" description="Acidic residues" evidence="10">
    <location>
        <begin position="108"/>
        <end position="124"/>
    </location>
</feature>
<keyword evidence="4" id="KW-1003">Cell membrane</keyword>
<gene>
    <name evidence="12" type="ORF">AXFE_22970</name>
</gene>
<evidence type="ECO:0000256" key="9">
    <source>
        <dbReference type="ARBA" id="ARBA00023136"/>
    </source>
</evidence>
<evidence type="ECO:0000256" key="2">
    <source>
        <dbReference type="ARBA" id="ARBA00006742"/>
    </source>
</evidence>
<dbReference type="STRING" id="1280514.AXFE_22970"/>
<evidence type="ECO:0000313" key="13">
    <source>
        <dbReference type="Proteomes" id="UP000032360"/>
    </source>
</evidence>
<evidence type="ECO:0000256" key="7">
    <source>
        <dbReference type="ARBA" id="ARBA00022989"/>
    </source>
</evidence>
<dbReference type="OrthoDB" id="9800132at2"/>
<comment type="similarity">
    <text evidence="2">Belongs to the YajC family.</text>
</comment>
<dbReference type="SMART" id="SM01323">
    <property type="entry name" value="YajC"/>
    <property type="match status" value="1"/>
</dbReference>
<evidence type="ECO:0000256" key="5">
    <source>
        <dbReference type="ARBA" id="ARBA00022692"/>
    </source>
</evidence>
<keyword evidence="9 11" id="KW-0472">Membrane</keyword>
<comment type="caution">
    <text evidence="12">The sequence shown here is derived from an EMBL/GenBank/DDBJ whole genome shotgun (WGS) entry which is preliminary data.</text>
</comment>
<comment type="subcellular location">
    <subcellularLocation>
        <location evidence="1">Cell membrane</location>
        <topology evidence="1">Single-pass membrane protein</topology>
    </subcellularLocation>
</comment>
<name>A0A0D8HIK3_9ACTN</name>
<proteinExistence type="inferred from homology"/>
<feature type="transmembrane region" description="Helical" evidence="11">
    <location>
        <begin position="12"/>
        <end position="31"/>
    </location>
</feature>
<dbReference type="PRINTS" id="PR01853">
    <property type="entry name" value="YAJCTRNLCASE"/>
</dbReference>
<dbReference type="EMBL" id="JXYS01000072">
    <property type="protein sequence ID" value="KJF16876.1"/>
    <property type="molecule type" value="Genomic_DNA"/>
</dbReference>
<keyword evidence="7 11" id="KW-1133">Transmembrane helix</keyword>
<dbReference type="AlphaFoldDB" id="A0A0D8HIK3"/>
<keyword evidence="5 11" id="KW-0812">Transmembrane</keyword>
<keyword evidence="8" id="KW-0811">Translocation</keyword>
<keyword evidence="3" id="KW-0813">Transport</keyword>
<dbReference type="PANTHER" id="PTHR33909">
    <property type="entry name" value="SEC TRANSLOCON ACCESSORY COMPLEX SUBUNIT YAJC"/>
    <property type="match status" value="1"/>
</dbReference>
<dbReference type="PANTHER" id="PTHR33909:SF1">
    <property type="entry name" value="SEC TRANSLOCON ACCESSORY COMPLEX SUBUNIT YAJC"/>
    <property type="match status" value="1"/>
</dbReference>
<dbReference type="RefSeq" id="WP_052605909.1">
    <property type="nucleotide sequence ID" value="NZ_JXYS01000072.1"/>
</dbReference>
<organism evidence="12 13">
    <name type="scientific">Acidithrix ferrooxidans</name>
    <dbReference type="NCBI Taxonomy" id="1280514"/>
    <lineage>
        <taxon>Bacteria</taxon>
        <taxon>Bacillati</taxon>
        <taxon>Actinomycetota</taxon>
        <taxon>Acidimicrobiia</taxon>
        <taxon>Acidimicrobiales</taxon>
        <taxon>Acidimicrobiaceae</taxon>
        <taxon>Acidithrix</taxon>
    </lineage>
</organism>
<keyword evidence="6" id="KW-0653">Protein transport</keyword>
<dbReference type="InterPro" id="IPR003849">
    <property type="entry name" value="Preprotein_translocase_YajC"/>
</dbReference>
<keyword evidence="13" id="KW-1185">Reference proteome</keyword>
<evidence type="ECO:0000256" key="3">
    <source>
        <dbReference type="ARBA" id="ARBA00022448"/>
    </source>
</evidence>
<dbReference type="GO" id="GO:0015031">
    <property type="term" value="P:protein transport"/>
    <property type="evidence" value="ECO:0007669"/>
    <property type="project" value="UniProtKB-KW"/>
</dbReference>
<accession>A0A0D8HIK3</accession>
<evidence type="ECO:0000256" key="6">
    <source>
        <dbReference type="ARBA" id="ARBA00022927"/>
    </source>
</evidence>
<evidence type="ECO:0000313" key="12">
    <source>
        <dbReference type="EMBL" id="KJF16876.1"/>
    </source>
</evidence>
<sequence length="154" mass="16482">MFLGAAAAQTGGSSLTLLLPIVLFAGIYLLVLRPRAAKAKAAQANARVVEVGDRVMMTSGILGRVVRTTEETVVVEVAPDIELSFVRRAVSRKLEEADPLYSMDEFDYYDEDEDGDVEGDDAQDESTGSADDSTHDGQIGSEAPKNALDEDGDK</sequence>
<dbReference type="GO" id="GO:0005886">
    <property type="term" value="C:plasma membrane"/>
    <property type="evidence" value="ECO:0007669"/>
    <property type="project" value="UniProtKB-SubCell"/>
</dbReference>
<protein>
    <submittedName>
        <fullName evidence="12">Preprotein translocase subunit YajC</fullName>
    </submittedName>
</protein>
<evidence type="ECO:0000256" key="1">
    <source>
        <dbReference type="ARBA" id="ARBA00004162"/>
    </source>
</evidence>
<dbReference type="NCBIfam" id="TIGR00739">
    <property type="entry name" value="yajC"/>
    <property type="match status" value="1"/>
</dbReference>
<reference evidence="12 13" key="1">
    <citation type="submission" date="2015-01" db="EMBL/GenBank/DDBJ databases">
        <title>Draft genome of the acidophilic iron oxidizer Acidithrix ferrooxidans strain Py-F3.</title>
        <authorList>
            <person name="Poehlein A."/>
            <person name="Eisen S."/>
            <person name="Schloemann M."/>
            <person name="Johnson B.D."/>
            <person name="Daniel R."/>
            <person name="Muehling M."/>
        </authorList>
    </citation>
    <scope>NUCLEOTIDE SEQUENCE [LARGE SCALE GENOMIC DNA]</scope>
    <source>
        <strain evidence="12 13">Py-F3</strain>
    </source>
</reference>
<feature type="region of interest" description="Disordered" evidence="10">
    <location>
        <begin position="108"/>
        <end position="154"/>
    </location>
</feature>
<dbReference type="Pfam" id="PF02699">
    <property type="entry name" value="YajC"/>
    <property type="match status" value="1"/>
</dbReference>
<evidence type="ECO:0000256" key="11">
    <source>
        <dbReference type="SAM" id="Phobius"/>
    </source>
</evidence>